<name>A0A1H2VGT1_9PSEU</name>
<evidence type="ECO:0000313" key="1">
    <source>
        <dbReference type="EMBL" id="SDW67531.1"/>
    </source>
</evidence>
<accession>A0A1H2VGT1</accession>
<keyword evidence="2" id="KW-1185">Reference proteome</keyword>
<proteinExistence type="predicted"/>
<dbReference type="AlphaFoldDB" id="A0A1H2VGT1"/>
<sequence>MEEREDPELMRKVEELTEFGELYRASRAVSHRGWHAGAELGDRDGDGTMLAYHDSGDEAEYVFRAGERPLFNIMNGGHGSPPDRYGYRVWTLRPGVAGSVGPRVGRLEVAGTDGEAVAADIVAHTFAVNIDIGPRPRTMDEIFEWRAPELTVRVFDKGDAVLYEGPLLTEDWSGERR</sequence>
<organism evidence="1 2">
    <name type="scientific">Amycolatopsis xylanica</name>
    <dbReference type="NCBI Taxonomy" id="589385"/>
    <lineage>
        <taxon>Bacteria</taxon>
        <taxon>Bacillati</taxon>
        <taxon>Actinomycetota</taxon>
        <taxon>Actinomycetes</taxon>
        <taxon>Pseudonocardiales</taxon>
        <taxon>Pseudonocardiaceae</taxon>
        <taxon>Amycolatopsis</taxon>
    </lineage>
</organism>
<evidence type="ECO:0000313" key="2">
    <source>
        <dbReference type="Proteomes" id="UP000199515"/>
    </source>
</evidence>
<dbReference type="EMBL" id="FNON01000001">
    <property type="protein sequence ID" value="SDW67531.1"/>
    <property type="molecule type" value="Genomic_DNA"/>
</dbReference>
<protein>
    <submittedName>
        <fullName evidence="1">Uncharacterized protein</fullName>
    </submittedName>
</protein>
<dbReference type="Proteomes" id="UP000199515">
    <property type="component" value="Unassembled WGS sequence"/>
</dbReference>
<reference evidence="1 2" key="1">
    <citation type="submission" date="2016-10" db="EMBL/GenBank/DDBJ databases">
        <authorList>
            <person name="de Groot N.N."/>
        </authorList>
    </citation>
    <scope>NUCLEOTIDE SEQUENCE [LARGE SCALE GENOMIC DNA]</scope>
    <source>
        <strain evidence="1 2">CPCC 202699</strain>
    </source>
</reference>
<gene>
    <name evidence="1" type="ORF">SAMN05421504_1011221</name>
</gene>